<feature type="region of interest" description="Disordered" evidence="1">
    <location>
        <begin position="275"/>
        <end position="368"/>
    </location>
</feature>
<keyword evidence="3" id="KW-1185">Reference proteome</keyword>
<organism evidence="2 3">
    <name type="scientific">Mycena metata</name>
    <dbReference type="NCBI Taxonomy" id="1033252"/>
    <lineage>
        <taxon>Eukaryota</taxon>
        <taxon>Fungi</taxon>
        <taxon>Dikarya</taxon>
        <taxon>Basidiomycota</taxon>
        <taxon>Agaricomycotina</taxon>
        <taxon>Agaricomycetes</taxon>
        <taxon>Agaricomycetidae</taxon>
        <taxon>Agaricales</taxon>
        <taxon>Marasmiineae</taxon>
        <taxon>Mycenaceae</taxon>
        <taxon>Mycena</taxon>
    </lineage>
</organism>
<accession>A0AAD7MIY5</accession>
<proteinExistence type="predicted"/>
<comment type="caution">
    <text evidence="2">The sequence shown here is derived from an EMBL/GenBank/DDBJ whole genome shotgun (WGS) entry which is preliminary data.</text>
</comment>
<evidence type="ECO:0000313" key="3">
    <source>
        <dbReference type="Proteomes" id="UP001215598"/>
    </source>
</evidence>
<gene>
    <name evidence="2" type="ORF">B0H16DRAFT_1605980</name>
</gene>
<name>A0AAD7MIY5_9AGAR</name>
<evidence type="ECO:0000256" key="1">
    <source>
        <dbReference type="SAM" id="MobiDB-lite"/>
    </source>
</evidence>
<dbReference type="AlphaFoldDB" id="A0AAD7MIY5"/>
<sequence>MIRLGDIAKKNRDLLKALALWETAKPLFERSSQAKRVQDIDERVEGISAEVKEQHHKNLAQVGKLNVSEGRVDTGKPQPSNLQATKDKEVVDDLTTPSTTRATNSHQLTNSSFRISKATSPHSQAAFTPPVSEFTQAEEMKTGTFAIYSPRDEKPEPETQDVSFTAEDLTYSQANLGVGGCLISVHEPAEAASWIEDNWDNPLLAFIRNSGCSGPFAWMLSPVQPALAIFGSFEDPIVVNMADSLAYLSGFPTVIRPLSDNPALTLLSRETDPQNGFIQFGGAASNDEETRSDGDDEANTFGNENTPGDSGDDGGQEDDLDRAGSDNHGLNTVDEYKRHRGYKGGQEAGDGDGDGDGGGPTLMDDKWESQLHRTRVKLRLKLNALHTYAVTIGYTFKFTINRETEIPIDFKDITRPLSQPEVIAFVDFKIETRPRETQVDRSYASIGFVAHRRKSIIEREFMHRGFDLPDKLYKHGQHQQIQRGIKAALGFSQGSPLATATISYNQNNDAILEVTDSKVMPRCRVDYETGDEWDKGNKSYSSYNIAYQLQGMRLDAERSELYPLEVKVGMGINLHPAGSKKPLPQMSFISRNQVLIWISDSTSKTRIRGIVVLMNASPIDTIHLSYRAYRIAELPRQHSNGRKVDH</sequence>
<reference evidence="2" key="1">
    <citation type="submission" date="2023-03" db="EMBL/GenBank/DDBJ databases">
        <title>Massive genome expansion in bonnet fungi (Mycena s.s.) driven by repeated elements and novel gene families across ecological guilds.</title>
        <authorList>
            <consortium name="Lawrence Berkeley National Laboratory"/>
            <person name="Harder C.B."/>
            <person name="Miyauchi S."/>
            <person name="Viragh M."/>
            <person name="Kuo A."/>
            <person name="Thoen E."/>
            <person name="Andreopoulos B."/>
            <person name="Lu D."/>
            <person name="Skrede I."/>
            <person name="Drula E."/>
            <person name="Henrissat B."/>
            <person name="Morin E."/>
            <person name="Kohler A."/>
            <person name="Barry K."/>
            <person name="LaButti K."/>
            <person name="Morin E."/>
            <person name="Salamov A."/>
            <person name="Lipzen A."/>
            <person name="Mereny Z."/>
            <person name="Hegedus B."/>
            <person name="Baldrian P."/>
            <person name="Stursova M."/>
            <person name="Weitz H."/>
            <person name="Taylor A."/>
            <person name="Grigoriev I.V."/>
            <person name="Nagy L.G."/>
            <person name="Martin F."/>
            <person name="Kauserud H."/>
        </authorList>
    </citation>
    <scope>NUCLEOTIDE SEQUENCE</scope>
    <source>
        <strain evidence="2">CBHHK182m</strain>
    </source>
</reference>
<protein>
    <submittedName>
        <fullName evidence="2">Uncharacterized protein</fullName>
    </submittedName>
</protein>
<dbReference type="Proteomes" id="UP001215598">
    <property type="component" value="Unassembled WGS sequence"/>
</dbReference>
<evidence type="ECO:0000313" key="2">
    <source>
        <dbReference type="EMBL" id="KAJ7719676.1"/>
    </source>
</evidence>
<feature type="compositionally biased region" description="Acidic residues" evidence="1">
    <location>
        <begin position="310"/>
        <end position="320"/>
    </location>
</feature>
<dbReference type="EMBL" id="JARKIB010000249">
    <property type="protein sequence ID" value="KAJ7719676.1"/>
    <property type="molecule type" value="Genomic_DNA"/>
</dbReference>